<dbReference type="Gene3D" id="1.10.10.10">
    <property type="entry name" value="Winged helix-like DNA-binding domain superfamily/Winged helix DNA-binding domain"/>
    <property type="match status" value="1"/>
</dbReference>
<dbReference type="SMART" id="SM00420">
    <property type="entry name" value="HTH_DEOR"/>
    <property type="match status" value="1"/>
</dbReference>
<dbReference type="EMBL" id="CYXY01000010">
    <property type="protein sequence ID" value="CUM98593.1"/>
    <property type="molecule type" value="Genomic_DNA"/>
</dbReference>
<evidence type="ECO:0000259" key="3">
    <source>
        <dbReference type="PROSITE" id="PS51000"/>
    </source>
</evidence>
<dbReference type="SMART" id="SM01134">
    <property type="entry name" value="DeoRC"/>
    <property type="match status" value="1"/>
</dbReference>
<dbReference type="Proteomes" id="UP000095553">
    <property type="component" value="Unassembled WGS sequence"/>
</dbReference>
<keyword evidence="2" id="KW-0804">Transcription</keyword>
<dbReference type="InterPro" id="IPR001034">
    <property type="entry name" value="DeoR_HTH"/>
</dbReference>
<dbReference type="GO" id="GO:0003700">
    <property type="term" value="F:DNA-binding transcription factor activity"/>
    <property type="evidence" value="ECO:0007669"/>
    <property type="project" value="InterPro"/>
</dbReference>
<accession>A0A173T756</accession>
<dbReference type="PRINTS" id="PR00037">
    <property type="entry name" value="HTHLACR"/>
</dbReference>
<dbReference type="AlphaFoldDB" id="A0A173T756"/>
<dbReference type="InterPro" id="IPR036388">
    <property type="entry name" value="WH-like_DNA-bd_sf"/>
</dbReference>
<organism evidence="4 5">
    <name type="scientific">Anaerostipes hadrus</name>
    <dbReference type="NCBI Taxonomy" id="649756"/>
    <lineage>
        <taxon>Bacteria</taxon>
        <taxon>Bacillati</taxon>
        <taxon>Bacillota</taxon>
        <taxon>Clostridia</taxon>
        <taxon>Lachnospirales</taxon>
        <taxon>Lachnospiraceae</taxon>
        <taxon>Anaerostipes</taxon>
    </lineage>
</organism>
<dbReference type="InterPro" id="IPR014036">
    <property type="entry name" value="DeoR-like_C"/>
</dbReference>
<gene>
    <name evidence="4" type="primary">glpR_2</name>
    <name evidence="4" type="ORF">ERS852571_01803</name>
</gene>
<dbReference type="RefSeq" id="WP_044923597.1">
    <property type="nucleotide sequence ID" value="NZ_CYXY01000010.1"/>
</dbReference>
<evidence type="ECO:0000313" key="4">
    <source>
        <dbReference type="EMBL" id="CUM98593.1"/>
    </source>
</evidence>
<feature type="domain" description="HTH deoR-type" evidence="3">
    <location>
        <begin position="3"/>
        <end position="58"/>
    </location>
</feature>
<reference evidence="4 5" key="1">
    <citation type="submission" date="2015-09" db="EMBL/GenBank/DDBJ databases">
        <authorList>
            <consortium name="Pathogen Informatics"/>
        </authorList>
    </citation>
    <scope>NUCLEOTIDE SEQUENCE [LARGE SCALE GENOMIC DNA]</scope>
    <source>
        <strain evidence="4 5">2789STDY5834959</strain>
    </source>
</reference>
<dbReference type="SUPFAM" id="SSF100950">
    <property type="entry name" value="NagB/RpiA/CoA transferase-like"/>
    <property type="match status" value="1"/>
</dbReference>
<dbReference type="InterPro" id="IPR050313">
    <property type="entry name" value="Carb_Metab_HTH_regulators"/>
</dbReference>
<dbReference type="PANTHER" id="PTHR30363:SF44">
    <property type="entry name" value="AGA OPERON TRANSCRIPTIONAL REPRESSOR-RELATED"/>
    <property type="match status" value="1"/>
</dbReference>
<sequence length="256" mass="29652">MFVEERHQEILHLLQENEKVKVKELSKQFEVTEDCIRKDLASMEAKNLLKRTYGGAVLPDTLHPGHTNLVSTRKDKNIKQKQKIAKKAVKLIRPGDMIFLDTSTTNIELAKEIQKQELEITVISCMMDIAYIFAQTKKVKFILLGGEFNQSQNGFLGELTVQMMKNFRFDICFMGVVGADVENDEVMTYVPEDGIMKSHAMKRSRRRYLVMENCKFDFKANYVYTTFEDVDGILCEEKPSKKISEKLKEYQVEVIE</sequence>
<evidence type="ECO:0000256" key="2">
    <source>
        <dbReference type="ARBA" id="ARBA00023163"/>
    </source>
</evidence>
<protein>
    <submittedName>
        <fullName evidence="4">Glycerol-3-phosphate regulon repressor</fullName>
    </submittedName>
</protein>
<dbReference type="Gene3D" id="3.40.50.1360">
    <property type="match status" value="1"/>
</dbReference>
<dbReference type="PANTHER" id="PTHR30363">
    <property type="entry name" value="HTH-TYPE TRANSCRIPTIONAL REGULATOR SRLR-RELATED"/>
    <property type="match status" value="1"/>
</dbReference>
<dbReference type="InterPro" id="IPR037171">
    <property type="entry name" value="NagB/RpiA_transferase-like"/>
</dbReference>
<dbReference type="Pfam" id="PF00455">
    <property type="entry name" value="DeoRC"/>
    <property type="match status" value="1"/>
</dbReference>
<dbReference type="SUPFAM" id="SSF46785">
    <property type="entry name" value="Winged helix' DNA-binding domain"/>
    <property type="match status" value="1"/>
</dbReference>
<keyword evidence="1" id="KW-0805">Transcription regulation</keyword>
<proteinExistence type="predicted"/>
<evidence type="ECO:0000313" key="5">
    <source>
        <dbReference type="Proteomes" id="UP000095553"/>
    </source>
</evidence>
<dbReference type="InterPro" id="IPR036390">
    <property type="entry name" value="WH_DNA-bd_sf"/>
</dbReference>
<dbReference type="PROSITE" id="PS51000">
    <property type="entry name" value="HTH_DEOR_2"/>
    <property type="match status" value="1"/>
</dbReference>
<dbReference type="Pfam" id="PF08220">
    <property type="entry name" value="HTH_DeoR"/>
    <property type="match status" value="1"/>
</dbReference>
<evidence type="ECO:0000256" key="1">
    <source>
        <dbReference type="ARBA" id="ARBA00023015"/>
    </source>
</evidence>
<name>A0A173T756_ANAHA</name>